<keyword evidence="1" id="KW-0805">Transcription regulation</keyword>
<dbReference type="InterPro" id="IPR011075">
    <property type="entry name" value="TetR_C"/>
</dbReference>
<keyword evidence="3" id="KW-0804">Transcription</keyword>
<keyword evidence="7" id="KW-1185">Reference proteome</keyword>
<dbReference type="PANTHER" id="PTHR30055">
    <property type="entry name" value="HTH-TYPE TRANSCRIPTIONAL REGULATOR RUTR"/>
    <property type="match status" value="1"/>
</dbReference>
<dbReference type="Pfam" id="PF00440">
    <property type="entry name" value="TetR_N"/>
    <property type="match status" value="1"/>
</dbReference>
<feature type="DNA-binding region" description="H-T-H motif" evidence="4">
    <location>
        <begin position="39"/>
        <end position="58"/>
    </location>
</feature>
<organism evidence="6 7">
    <name type="scientific">Dactylosporangium darangshiense</name>
    <dbReference type="NCBI Taxonomy" id="579108"/>
    <lineage>
        <taxon>Bacteria</taxon>
        <taxon>Bacillati</taxon>
        <taxon>Actinomycetota</taxon>
        <taxon>Actinomycetes</taxon>
        <taxon>Micromonosporales</taxon>
        <taxon>Micromonosporaceae</taxon>
        <taxon>Dactylosporangium</taxon>
    </lineage>
</organism>
<gene>
    <name evidence="6" type="ORF">GCM10022255_030970</name>
</gene>
<evidence type="ECO:0000313" key="7">
    <source>
        <dbReference type="Proteomes" id="UP001500620"/>
    </source>
</evidence>
<evidence type="ECO:0000256" key="3">
    <source>
        <dbReference type="ARBA" id="ARBA00023163"/>
    </source>
</evidence>
<evidence type="ECO:0000256" key="4">
    <source>
        <dbReference type="PROSITE-ProRule" id="PRU00335"/>
    </source>
</evidence>
<dbReference type="SUPFAM" id="SSF48498">
    <property type="entry name" value="Tetracyclin repressor-like, C-terminal domain"/>
    <property type="match status" value="1"/>
</dbReference>
<evidence type="ECO:0000256" key="2">
    <source>
        <dbReference type="ARBA" id="ARBA00023125"/>
    </source>
</evidence>
<dbReference type="Gene3D" id="1.10.357.10">
    <property type="entry name" value="Tetracycline Repressor, domain 2"/>
    <property type="match status" value="1"/>
</dbReference>
<keyword evidence="2 4" id="KW-0238">DNA-binding</keyword>
<dbReference type="PANTHER" id="PTHR30055:SF148">
    <property type="entry name" value="TETR-FAMILY TRANSCRIPTIONAL REGULATOR"/>
    <property type="match status" value="1"/>
</dbReference>
<dbReference type="SUPFAM" id="SSF46689">
    <property type="entry name" value="Homeodomain-like"/>
    <property type="match status" value="1"/>
</dbReference>
<dbReference type="Pfam" id="PF16859">
    <property type="entry name" value="TetR_C_11"/>
    <property type="match status" value="1"/>
</dbReference>
<dbReference type="PROSITE" id="PS50977">
    <property type="entry name" value="HTH_TETR_2"/>
    <property type="match status" value="1"/>
</dbReference>
<evidence type="ECO:0000313" key="6">
    <source>
        <dbReference type="EMBL" id="GAA4248939.1"/>
    </source>
</evidence>
<evidence type="ECO:0000256" key="1">
    <source>
        <dbReference type="ARBA" id="ARBA00023015"/>
    </source>
</evidence>
<dbReference type="Proteomes" id="UP001500620">
    <property type="component" value="Unassembled WGS sequence"/>
</dbReference>
<dbReference type="Gene3D" id="1.10.10.60">
    <property type="entry name" value="Homeodomain-like"/>
    <property type="match status" value="1"/>
</dbReference>
<dbReference type="InterPro" id="IPR036271">
    <property type="entry name" value="Tet_transcr_reg_TetR-rel_C_sf"/>
</dbReference>
<dbReference type="EMBL" id="BAABAT010000006">
    <property type="protein sequence ID" value="GAA4248939.1"/>
    <property type="molecule type" value="Genomic_DNA"/>
</dbReference>
<accession>A0ABP8D756</accession>
<protein>
    <submittedName>
        <fullName evidence="6">TetR/AcrR family transcriptional regulator</fullName>
    </submittedName>
</protein>
<dbReference type="InterPro" id="IPR050109">
    <property type="entry name" value="HTH-type_TetR-like_transc_reg"/>
</dbReference>
<reference evidence="7" key="1">
    <citation type="journal article" date="2019" name="Int. J. Syst. Evol. Microbiol.">
        <title>The Global Catalogue of Microorganisms (GCM) 10K type strain sequencing project: providing services to taxonomists for standard genome sequencing and annotation.</title>
        <authorList>
            <consortium name="The Broad Institute Genomics Platform"/>
            <consortium name="The Broad Institute Genome Sequencing Center for Infectious Disease"/>
            <person name="Wu L."/>
            <person name="Ma J."/>
        </authorList>
    </citation>
    <scope>NUCLEOTIDE SEQUENCE [LARGE SCALE GENOMIC DNA]</scope>
    <source>
        <strain evidence="7">JCM 17441</strain>
    </source>
</reference>
<comment type="caution">
    <text evidence="6">The sequence shown here is derived from an EMBL/GenBank/DDBJ whole genome shotgun (WGS) entry which is preliminary data.</text>
</comment>
<proteinExistence type="predicted"/>
<dbReference type="InterPro" id="IPR009057">
    <property type="entry name" value="Homeodomain-like_sf"/>
</dbReference>
<feature type="domain" description="HTH tetR-type" evidence="5">
    <location>
        <begin position="16"/>
        <end position="76"/>
    </location>
</feature>
<evidence type="ECO:0000259" key="5">
    <source>
        <dbReference type="PROSITE" id="PS50977"/>
    </source>
</evidence>
<name>A0ABP8D756_9ACTN</name>
<sequence>MGDEPVGTVRPGGRTARTRAAVTEALQAELLEVGYAGTTIERIAQRAGVAKTTVYRRWGSLTQLVVDVFAETAGTLIPPPDTGSLEGDLRELGRASIALLTMPRLRTVFDIVVREAIHDPATRAALTEFFAARIEIGTAIVQRAVERGEAPPGTDAAEVIRLVGAPYYARAYITGEALDPAIADRTAAMIALAAREGLLNQRESR</sequence>
<dbReference type="InterPro" id="IPR001647">
    <property type="entry name" value="HTH_TetR"/>
</dbReference>